<keyword evidence="4" id="KW-1003">Cell membrane</keyword>
<comment type="similarity">
    <text evidence="12">Belongs to the cytochrome b561 family.</text>
</comment>
<dbReference type="GO" id="GO:0046872">
    <property type="term" value="F:metal ion binding"/>
    <property type="evidence" value="ECO:0007669"/>
    <property type="project" value="UniProtKB-KW"/>
</dbReference>
<evidence type="ECO:0000256" key="6">
    <source>
        <dbReference type="ARBA" id="ARBA00022692"/>
    </source>
</evidence>
<accession>A0A0P1EX55</accession>
<evidence type="ECO:0000256" key="1">
    <source>
        <dbReference type="ARBA" id="ARBA00001970"/>
    </source>
</evidence>
<sequence length="405" mass="42809">MPAANTRQHYGSVTKTFHWLTALLILTVIPLGIVAQRWSFDTSDALAIKATLFSIHKTVGLTLFFVALARIAWAVTQAKPGPLHPDRKLETFAAETVHWALYASLVVVPLTGWIHHAATEGFAPIWWPFGQNLPFVPKDVDLAHTFASLHIIFERVLIISLGLHIAGALKHAWIDRDATLARMLPGANPKVPNYDHTTTASPAIAAFAAYGLALLVGAGLGMFGHQEGPATPQLEAVASDWQVTDGTLAITVTQLGAPVTGQFADWTAAITFDETVTDGVAGQVDVTISVPSLSLGSVTTQALGAEFFNASDFATATFSAPITVTDGAYLADGTVTIRGITVPATLPFTLALQDGIANVEARTQLSRLSFGMGETAYPDESSVGFAVDVAISLTASRDTATPIAN</sequence>
<dbReference type="GO" id="GO:0022904">
    <property type="term" value="P:respiratory electron transport chain"/>
    <property type="evidence" value="ECO:0007669"/>
    <property type="project" value="InterPro"/>
</dbReference>
<dbReference type="SMART" id="SM00867">
    <property type="entry name" value="YceI"/>
    <property type="match status" value="1"/>
</dbReference>
<comment type="subcellular location">
    <subcellularLocation>
        <location evidence="2">Cell membrane</location>
        <topology evidence="2">Multi-pass membrane protein</topology>
    </subcellularLocation>
</comment>
<feature type="transmembrane region" description="Helical" evidence="13">
    <location>
        <begin position="203"/>
        <end position="223"/>
    </location>
</feature>
<evidence type="ECO:0000256" key="9">
    <source>
        <dbReference type="ARBA" id="ARBA00022989"/>
    </source>
</evidence>
<keyword evidence="9 13" id="KW-1133">Transmembrane helix</keyword>
<comment type="cofactor">
    <cofactor evidence="1">
        <name>heme b</name>
        <dbReference type="ChEBI" id="CHEBI:60344"/>
    </cofactor>
</comment>
<name>A0A0P1EX55_9RHOB</name>
<dbReference type="Proteomes" id="UP000051298">
    <property type="component" value="Unassembled WGS sequence"/>
</dbReference>
<evidence type="ECO:0000256" key="10">
    <source>
        <dbReference type="ARBA" id="ARBA00023004"/>
    </source>
</evidence>
<protein>
    <recommendedName>
        <fullName evidence="14">Lipid/polyisoprenoid-binding YceI-like domain-containing protein</fullName>
    </recommendedName>
</protein>
<dbReference type="RefSeq" id="WP_058122763.1">
    <property type="nucleotide sequence ID" value="NZ_CYRX01000010.1"/>
</dbReference>
<dbReference type="GO" id="GO:0005886">
    <property type="term" value="C:plasma membrane"/>
    <property type="evidence" value="ECO:0007669"/>
    <property type="project" value="UniProtKB-SubCell"/>
</dbReference>
<dbReference type="InterPro" id="IPR052168">
    <property type="entry name" value="Cytochrome_b561_oxidase"/>
</dbReference>
<dbReference type="Gene3D" id="2.40.128.110">
    <property type="entry name" value="Lipid/polyisoprenoid-binding, YceI-like"/>
    <property type="match status" value="1"/>
</dbReference>
<keyword evidence="3" id="KW-0813">Transport</keyword>
<dbReference type="STRING" id="266809.PM03_04815"/>
<dbReference type="InterPro" id="IPR007372">
    <property type="entry name" value="Lipid/polyisoprenoid-bd_YceI"/>
</dbReference>
<reference evidence="15 16" key="1">
    <citation type="submission" date="2015-09" db="EMBL/GenBank/DDBJ databases">
        <authorList>
            <consortium name="Swine Surveillance"/>
        </authorList>
    </citation>
    <scope>NUCLEOTIDE SEQUENCE [LARGE SCALE GENOMIC DNA]</scope>
    <source>
        <strain evidence="15 16">CECT 5294</strain>
    </source>
</reference>
<keyword evidence="11 13" id="KW-0472">Membrane</keyword>
<evidence type="ECO:0000256" key="7">
    <source>
        <dbReference type="ARBA" id="ARBA00022723"/>
    </source>
</evidence>
<evidence type="ECO:0000259" key="14">
    <source>
        <dbReference type="SMART" id="SM00867"/>
    </source>
</evidence>
<evidence type="ECO:0000256" key="8">
    <source>
        <dbReference type="ARBA" id="ARBA00022982"/>
    </source>
</evidence>
<dbReference type="Pfam" id="PF04264">
    <property type="entry name" value="YceI"/>
    <property type="match status" value="1"/>
</dbReference>
<feature type="transmembrane region" description="Helical" evidence="13">
    <location>
        <begin position="96"/>
        <end position="114"/>
    </location>
</feature>
<evidence type="ECO:0000256" key="11">
    <source>
        <dbReference type="ARBA" id="ARBA00023136"/>
    </source>
</evidence>
<evidence type="ECO:0000256" key="3">
    <source>
        <dbReference type="ARBA" id="ARBA00022448"/>
    </source>
</evidence>
<keyword evidence="5" id="KW-0349">Heme</keyword>
<keyword evidence="6 13" id="KW-0812">Transmembrane</keyword>
<organism evidence="15 16">
    <name type="scientific">Thalassobacter stenotrophicus</name>
    <dbReference type="NCBI Taxonomy" id="266809"/>
    <lineage>
        <taxon>Bacteria</taxon>
        <taxon>Pseudomonadati</taxon>
        <taxon>Pseudomonadota</taxon>
        <taxon>Alphaproteobacteria</taxon>
        <taxon>Rhodobacterales</taxon>
        <taxon>Roseobacteraceae</taxon>
        <taxon>Thalassobacter</taxon>
    </lineage>
</organism>
<keyword evidence="8" id="KW-0249">Electron transport</keyword>
<keyword evidence="7" id="KW-0479">Metal-binding</keyword>
<dbReference type="SUPFAM" id="SSF101874">
    <property type="entry name" value="YceI-like"/>
    <property type="match status" value="1"/>
</dbReference>
<evidence type="ECO:0000256" key="13">
    <source>
        <dbReference type="SAM" id="Phobius"/>
    </source>
</evidence>
<dbReference type="InterPro" id="IPR036761">
    <property type="entry name" value="TTHA0802/YceI-like_sf"/>
</dbReference>
<feature type="transmembrane region" description="Helical" evidence="13">
    <location>
        <begin position="17"/>
        <end position="38"/>
    </location>
</feature>
<evidence type="ECO:0000256" key="4">
    <source>
        <dbReference type="ARBA" id="ARBA00022475"/>
    </source>
</evidence>
<dbReference type="Gene3D" id="1.20.950.20">
    <property type="entry name" value="Transmembrane di-heme cytochromes, Chain C"/>
    <property type="match status" value="1"/>
</dbReference>
<dbReference type="GO" id="GO:0009055">
    <property type="term" value="F:electron transfer activity"/>
    <property type="evidence" value="ECO:0007669"/>
    <property type="project" value="InterPro"/>
</dbReference>
<dbReference type="InterPro" id="IPR016174">
    <property type="entry name" value="Di-haem_cyt_TM"/>
</dbReference>
<feature type="transmembrane region" description="Helical" evidence="13">
    <location>
        <begin position="156"/>
        <end position="174"/>
    </location>
</feature>
<proteinExistence type="inferred from homology"/>
<dbReference type="SUPFAM" id="SSF81342">
    <property type="entry name" value="Transmembrane di-heme cytochromes"/>
    <property type="match status" value="1"/>
</dbReference>
<keyword evidence="10" id="KW-0408">Iron</keyword>
<evidence type="ECO:0000256" key="5">
    <source>
        <dbReference type="ARBA" id="ARBA00022617"/>
    </source>
</evidence>
<evidence type="ECO:0000313" key="16">
    <source>
        <dbReference type="Proteomes" id="UP000051298"/>
    </source>
</evidence>
<dbReference type="AlphaFoldDB" id="A0A0P1EX55"/>
<dbReference type="GO" id="GO:0020037">
    <property type="term" value="F:heme binding"/>
    <property type="evidence" value="ECO:0007669"/>
    <property type="project" value="TreeGrafter"/>
</dbReference>
<dbReference type="PANTHER" id="PTHR30529">
    <property type="entry name" value="CYTOCHROME B561"/>
    <property type="match status" value="1"/>
</dbReference>
<dbReference type="eggNOG" id="COG3038">
    <property type="taxonomic scope" value="Bacteria"/>
</dbReference>
<dbReference type="PANTHER" id="PTHR30529:SF1">
    <property type="entry name" value="CYTOCHROME B561 HOMOLOG 2"/>
    <property type="match status" value="1"/>
</dbReference>
<evidence type="ECO:0000256" key="2">
    <source>
        <dbReference type="ARBA" id="ARBA00004651"/>
    </source>
</evidence>
<evidence type="ECO:0000313" key="15">
    <source>
        <dbReference type="EMBL" id="CUH59609.1"/>
    </source>
</evidence>
<dbReference type="EMBL" id="CYRX01000010">
    <property type="protein sequence ID" value="CUH59609.1"/>
    <property type="molecule type" value="Genomic_DNA"/>
</dbReference>
<evidence type="ECO:0000256" key="12">
    <source>
        <dbReference type="ARBA" id="ARBA00037975"/>
    </source>
</evidence>
<feature type="domain" description="Lipid/polyisoprenoid-binding YceI-like" evidence="14">
    <location>
        <begin position="240"/>
        <end position="396"/>
    </location>
</feature>
<dbReference type="InterPro" id="IPR011577">
    <property type="entry name" value="Cyt_b561_bac/Ni-Hgenase"/>
</dbReference>
<dbReference type="Pfam" id="PF01292">
    <property type="entry name" value="Ni_hydr_CYTB"/>
    <property type="match status" value="1"/>
</dbReference>
<dbReference type="eggNOG" id="COG2353">
    <property type="taxonomic scope" value="Bacteria"/>
</dbReference>
<gene>
    <name evidence="15" type="primary">yceJ</name>
    <name evidence="15" type="ORF">THS5294_00895</name>
</gene>